<keyword evidence="2" id="KW-0472">Membrane</keyword>
<dbReference type="EMBL" id="RQJO01000008">
    <property type="protein sequence ID" value="RRB04438.1"/>
    <property type="molecule type" value="Genomic_DNA"/>
</dbReference>
<gene>
    <name evidence="3" type="ORF">EHT25_13140</name>
</gene>
<organism evidence="3 4">
    <name type="scientific">Larkinella rosea</name>
    <dbReference type="NCBI Taxonomy" id="2025312"/>
    <lineage>
        <taxon>Bacteria</taxon>
        <taxon>Pseudomonadati</taxon>
        <taxon>Bacteroidota</taxon>
        <taxon>Cytophagia</taxon>
        <taxon>Cytophagales</taxon>
        <taxon>Spirosomataceae</taxon>
        <taxon>Larkinella</taxon>
    </lineage>
</organism>
<reference evidence="3 4" key="1">
    <citation type="submission" date="2018-11" db="EMBL/GenBank/DDBJ databases">
        <authorList>
            <person name="Zhou Z."/>
            <person name="Wang G."/>
        </authorList>
    </citation>
    <scope>NUCLEOTIDE SEQUENCE [LARGE SCALE GENOMIC DNA]</scope>
    <source>
        <strain evidence="3 4">KCTC52004</strain>
    </source>
</reference>
<protein>
    <recommendedName>
        <fullName evidence="5">Bacterial toxin 23 domain-containing protein</fullName>
    </recommendedName>
</protein>
<feature type="transmembrane region" description="Helical" evidence="2">
    <location>
        <begin position="54"/>
        <end position="72"/>
    </location>
</feature>
<sequence length="394" mass="44916">MNPRCLYLQKPARHGVWLLLLVGLITPVQTIAQIDFNPPGKGTTHVNLKIGGYFLIYGGFGFSAGVGFWTSYKHLQPSCNLSVNVIGNKASLGNRDRYLTDWQINTVLTPMLTYGRGQGLYQEINPFYFGTQGTVYANYQHSVTLGSNFIVMPRSLGRNITTFRNRTQQLVYIGLRFGAKDWDVNVNLYEDFLPFTDTPYGQALADNYDRFYTGGGNIQFRTRYLKIKQYSDVYTGTASRDLFDSPDLYHPYKTDFSKQPTDSIGRGPRRRHPRYVALDPGQKLFNKGRDLTVIELSPNLFGWNGPFDNHPTLQVYGGWQGGKNQMWSQNLIHNAIKIDKINPTHPEPDQLRPSARKQGQQQDRYHRFFPAYTKSRFITGAGLIFNTIPRISTP</sequence>
<dbReference type="RefSeq" id="WP_124875163.1">
    <property type="nucleotide sequence ID" value="NZ_RQJO01000008.1"/>
</dbReference>
<evidence type="ECO:0000256" key="2">
    <source>
        <dbReference type="SAM" id="Phobius"/>
    </source>
</evidence>
<dbReference type="Proteomes" id="UP000271925">
    <property type="component" value="Unassembled WGS sequence"/>
</dbReference>
<evidence type="ECO:0000313" key="4">
    <source>
        <dbReference type="Proteomes" id="UP000271925"/>
    </source>
</evidence>
<keyword evidence="2" id="KW-0812">Transmembrane</keyword>
<feature type="region of interest" description="Disordered" evidence="1">
    <location>
        <begin position="343"/>
        <end position="362"/>
    </location>
</feature>
<proteinExistence type="predicted"/>
<evidence type="ECO:0000313" key="3">
    <source>
        <dbReference type="EMBL" id="RRB04438.1"/>
    </source>
</evidence>
<keyword evidence="2" id="KW-1133">Transmembrane helix</keyword>
<feature type="region of interest" description="Disordered" evidence="1">
    <location>
        <begin position="254"/>
        <end position="273"/>
    </location>
</feature>
<comment type="caution">
    <text evidence="3">The sequence shown here is derived from an EMBL/GenBank/DDBJ whole genome shotgun (WGS) entry which is preliminary data.</text>
</comment>
<keyword evidence="4" id="KW-1185">Reference proteome</keyword>
<dbReference type="AlphaFoldDB" id="A0A3P1BTJ8"/>
<dbReference type="OrthoDB" id="1319710at2"/>
<name>A0A3P1BTJ8_9BACT</name>
<evidence type="ECO:0008006" key="5">
    <source>
        <dbReference type="Google" id="ProtNLM"/>
    </source>
</evidence>
<evidence type="ECO:0000256" key="1">
    <source>
        <dbReference type="SAM" id="MobiDB-lite"/>
    </source>
</evidence>
<accession>A0A3P1BTJ8</accession>